<keyword evidence="4" id="KW-0449">Lipoprotein</keyword>
<proteinExistence type="predicted"/>
<keyword evidence="3" id="KW-0472">Membrane</keyword>
<dbReference type="AlphaFoldDB" id="A0A438KP28"/>
<gene>
    <name evidence="6" type="primary">PERK13_1</name>
    <name evidence="6" type="ORF">CK203_008263</name>
</gene>
<keyword evidence="2" id="KW-0723">Serine/threonine-protein kinase</keyword>
<evidence type="ECO:0000256" key="3">
    <source>
        <dbReference type="ARBA" id="ARBA00023136"/>
    </source>
</evidence>
<dbReference type="InterPro" id="IPR000719">
    <property type="entry name" value="Prot_kinase_dom"/>
</dbReference>
<reference evidence="6 7" key="1">
    <citation type="journal article" date="2018" name="PLoS Genet.">
        <title>Population sequencing reveals clonal diversity and ancestral inbreeding in the grapevine cultivar Chardonnay.</title>
        <authorList>
            <person name="Roach M.J."/>
            <person name="Johnson D.L."/>
            <person name="Bohlmann J."/>
            <person name="van Vuuren H.J."/>
            <person name="Jones S.J."/>
            <person name="Pretorius I.S."/>
            <person name="Schmidt S.A."/>
            <person name="Borneman A.R."/>
        </authorList>
    </citation>
    <scope>NUCLEOTIDE SEQUENCE [LARGE SCALE GENOMIC DNA]</scope>
    <source>
        <strain evidence="7">cv. Chardonnay</strain>
        <tissue evidence="6">Leaf</tissue>
    </source>
</reference>
<evidence type="ECO:0000259" key="5">
    <source>
        <dbReference type="PROSITE" id="PS50011"/>
    </source>
</evidence>
<sequence>MYQLEDFGLARTQQEDSDHSSETIVVRTLGYVAPEYAESGKAYKRTDVYSFGVVLLQLITGLETTDKELKGKSLVEWATTERGNYPDLMTRGLWILMMSTNSYGWFAVAEKCLSKDPHKQLPMENVVDALCYIMGGNTCYSIKGFSPGLSDSVSNIQSP</sequence>
<organism evidence="6 7">
    <name type="scientific">Vitis vinifera</name>
    <name type="common">Grape</name>
    <dbReference type="NCBI Taxonomy" id="29760"/>
    <lineage>
        <taxon>Eukaryota</taxon>
        <taxon>Viridiplantae</taxon>
        <taxon>Streptophyta</taxon>
        <taxon>Embryophyta</taxon>
        <taxon>Tracheophyta</taxon>
        <taxon>Spermatophyta</taxon>
        <taxon>Magnoliopsida</taxon>
        <taxon>eudicotyledons</taxon>
        <taxon>Gunneridae</taxon>
        <taxon>Pentapetalae</taxon>
        <taxon>rosids</taxon>
        <taxon>Vitales</taxon>
        <taxon>Vitaceae</taxon>
        <taxon>Viteae</taxon>
        <taxon>Vitis</taxon>
    </lineage>
</organism>
<dbReference type="Pfam" id="PF00069">
    <property type="entry name" value="Pkinase"/>
    <property type="match status" value="1"/>
</dbReference>
<dbReference type="GO" id="GO:0005524">
    <property type="term" value="F:ATP binding"/>
    <property type="evidence" value="ECO:0007669"/>
    <property type="project" value="InterPro"/>
</dbReference>
<accession>A0A438KP28</accession>
<feature type="domain" description="Protein kinase" evidence="5">
    <location>
        <begin position="1"/>
        <end position="133"/>
    </location>
</feature>
<dbReference type="GO" id="GO:0004674">
    <property type="term" value="F:protein serine/threonine kinase activity"/>
    <property type="evidence" value="ECO:0007669"/>
    <property type="project" value="UniProtKB-KW"/>
</dbReference>
<comment type="caution">
    <text evidence="6">The sequence shown here is derived from an EMBL/GenBank/DDBJ whole genome shotgun (WGS) entry which is preliminary data.</text>
</comment>
<name>A0A438KP28_VITVI</name>
<dbReference type="Gene3D" id="1.10.510.10">
    <property type="entry name" value="Transferase(Phosphotransferase) domain 1"/>
    <property type="match status" value="1"/>
</dbReference>
<dbReference type="InterPro" id="IPR011009">
    <property type="entry name" value="Kinase-like_dom_sf"/>
</dbReference>
<protein>
    <submittedName>
        <fullName evidence="6">Proline-rich receptor-like protein kinase PERK13</fullName>
    </submittedName>
</protein>
<keyword evidence="6" id="KW-0808">Transferase</keyword>
<dbReference type="SUPFAM" id="SSF56112">
    <property type="entry name" value="Protein kinase-like (PK-like)"/>
    <property type="match status" value="1"/>
</dbReference>
<dbReference type="PROSITE" id="PS50011">
    <property type="entry name" value="PROTEIN_KINASE_DOM"/>
    <property type="match status" value="1"/>
</dbReference>
<evidence type="ECO:0000256" key="1">
    <source>
        <dbReference type="ARBA" id="ARBA00004193"/>
    </source>
</evidence>
<keyword evidence="6" id="KW-0675">Receptor</keyword>
<dbReference type="EMBL" id="QGNW01000002">
    <property type="protein sequence ID" value="RVX22956.1"/>
    <property type="molecule type" value="Genomic_DNA"/>
</dbReference>
<keyword evidence="6" id="KW-0418">Kinase</keyword>
<evidence type="ECO:0000256" key="4">
    <source>
        <dbReference type="ARBA" id="ARBA00023288"/>
    </source>
</evidence>
<dbReference type="PANTHER" id="PTHR47985:SF4">
    <property type="entry name" value="SERINE_THREONINE-PROTEIN KINASE PBL27"/>
    <property type="match status" value="1"/>
</dbReference>
<evidence type="ECO:0000256" key="2">
    <source>
        <dbReference type="ARBA" id="ARBA00022527"/>
    </source>
</evidence>
<comment type="subcellular location">
    <subcellularLocation>
        <location evidence="1">Cell membrane</location>
        <topology evidence="1">Lipid-anchor</topology>
    </subcellularLocation>
</comment>
<dbReference type="Proteomes" id="UP000288805">
    <property type="component" value="Unassembled WGS sequence"/>
</dbReference>
<evidence type="ECO:0000313" key="6">
    <source>
        <dbReference type="EMBL" id="RVX22956.1"/>
    </source>
</evidence>
<evidence type="ECO:0000313" key="7">
    <source>
        <dbReference type="Proteomes" id="UP000288805"/>
    </source>
</evidence>
<dbReference type="PANTHER" id="PTHR47985">
    <property type="entry name" value="OS07G0668900 PROTEIN"/>
    <property type="match status" value="1"/>
</dbReference>
<dbReference type="GO" id="GO:0005886">
    <property type="term" value="C:plasma membrane"/>
    <property type="evidence" value="ECO:0007669"/>
    <property type="project" value="UniProtKB-SubCell"/>
</dbReference>